<feature type="region of interest" description="Disordered" evidence="14">
    <location>
        <begin position="43"/>
        <end position="65"/>
    </location>
</feature>
<dbReference type="GO" id="GO:0005737">
    <property type="term" value="C:cytoplasm"/>
    <property type="evidence" value="ECO:0007669"/>
    <property type="project" value="UniProtKB-SubCell"/>
</dbReference>
<dbReference type="EC" id="3.1.3.48" evidence="3"/>
<name>A0A7M7H986_NASVI</name>
<dbReference type="RefSeq" id="XP_008205236.1">
    <property type="nucleotide sequence ID" value="XM_008207014.4"/>
</dbReference>
<dbReference type="InterPro" id="IPR000242">
    <property type="entry name" value="PTP_cat"/>
</dbReference>
<dbReference type="InterPro" id="IPR003961">
    <property type="entry name" value="FN3_dom"/>
</dbReference>
<feature type="domain" description="Fibronectin type-III" evidence="19">
    <location>
        <begin position="298"/>
        <end position="403"/>
    </location>
</feature>
<dbReference type="Gene3D" id="3.90.190.10">
    <property type="entry name" value="Protein tyrosine phosphatase superfamily"/>
    <property type="match status" value="1"/>
</dbReference>
<dbReference type="FunFam" id="3.90.190.10:FF:000045">
    <property type="entry name" value="Tyrosine-protein phosphatase non-receptor type 12"/>
    <property type="match status" value="1"/>
</dbReference>
<dbReference type="InterPro" id="IPR036116">
    <property type="entry name" value="FN3_sf"/>
</dbReference>
<keyword evidence="10 15" id="KW-1133">Transmembrane helix</keyword>
<evidence type="ECO:0000256" key="10">
    <source>
        <dbReference type="ARBA" id="ARBA00022989"/>
    </source>
</evidence>
<dbReference type="Pfam" id="PF00041">
    <property type="entry name" value="fn3"/>
    <property type="match status" value="1"/>
</dbReference>
<dbReference type="GO" id="GO:0048666">
    <property type="term" value="P:neuron development"/>
    <property type="evidence" value="ECO:0007669"/>
    <property type="project" value="UniProtKB-ARBA"/>
</dbReference>
<evidence type="ECO:0000259" key="17">
    <source>
        <dbReference type="PROSITE" id="PS50055"/>
    </source>
</evidence>
<dbReference type="CDD" id="cd00063">
    <property type="entry name" value="FN3"/>
    <property type="match status" value="3"/>
</dbReference>
<dbReference type="SUPFAM" id="SSF52799">
    <property type="entry name" value="(Phosphotyrosine protein) phosphatases II"/>
    <property type="match status" value="1"/>
</dbReference>
<dbReference type="SUPFAM" id="SSF49265">
    <property type="entry name" value="Fibronectin type III"/>
    <property type="match status" value="3"/>
</dbReference>
<keyword evidence="4" id="KW-0963">Cytoplasm</keyword>
<dbReference type="SMART" id="SM00404">
    <property type="entry name" value="PTPc_motif"/>
    <property type="match status" value="1"/>
</dbReference>
<dbReference type="GO" id="GO:0016020">
    <property type="term" value="C:membrane"/>
    <property type="evidence" value="ECO:0007669"/>
    <property type="project" value="UniProtKB-SubCell"/>
</dbReference>
<evidence type="ECO:0000256" key="15">
    <source>
        <dbReference type="SAM" id="Phobius"/>
    </source>
</evidence>
<dbReference type="InterPro" id="IPR013783">
    <property type="entry name" value="Ig-like_fold"/>
</dbReference>
<keyword evidence="11 15" id="KW-0472">Membrane</keyword>
<sequence>MIPRKRLQVLLYILQIFYVFGDGDPGSDGLLLKDLPNNVIDEPAFTSTTTTTTPPPPPPELIDHHKSLNSSQKIYNSSDYGQKEEDSLDTRENVVVTDKPDLSNSNRITYVEGLEVARGPTFLNVSWISSGADEYEIKVWTEEEFLDTYWSKKSEYSITGLEPCREYRIGVTPMPTHENDAEFINTTTEFEEPGPVGNVNLTLQEPFSLVVRWDMPENANRCIQEYKIIADTVDIYNRHTVTNYTTETKFVFENLRSCFKYWVSVSVIDITNKTASTTNPIESVLPIYPKVASAPWLNISDVRTINTTKESITLIWDVKNNEDNCTLKEVISTCHYNYTSGGGISIIANGTSKIEITDRLIENVTTTIKNLSPYSHYVCTAYSINEKGDSPLSEPVYVLTSEDRPSTPQNFQSLGRENSKLWFIWDPPRYRPGKLLGYRINFTWVPCSPVPDGCTLKREFVVDNIDPTLTKYSLMKEEAYSQYTARIEAKTGGGWSPSVEIKFYSITQGVPDKVTNLTITIKRRDDDPNALDTQLSWGLPCSLQGILHRFNVSVYGTRSGLENHTITTEVNVTDDFDKNEIFVLDLGELKPLYTYKFEVFAEVYSSTDSGEIADLEYKYPAGIPPQPEMEYIKSITLDPHKARRTTTSAAILLPLFPDANGDIKYYAIMVSGVPFDNSSSSGRFDIQAERWPNVSSWEEAMEKDFQIPYQATEPLWNPFPSFVVDYGHMKAVKFVVGEDTTCPDVSSNTKTRAYCNGPLKSDTWYEVRMRAFTDQGYADSVSFTIKTNAELNVGLVLGVVFGILFIGILTTLMLLVKRCSFRLLLQRILQSNIPESPVPDPFTRRKFINHCQQLAENPGKLSNEFQLLQTLSVDLQMPSNAACLQANRKKNRYSDILPYDFSRVKLEVIDNDPNTDYINASFIRGYSGNEEYIACQGPKEDTTYDFWRMIDQYDVKMILMLTQLVEKGKEKCHQYYPTIRETFNYEKLSIRCTSELDYRNFTQRTLVLQKDDKRRTITHLHFKDWPDHDVPDDFDAMIHFCQIFRKQFSTVKGLAVIHCSAGIGRTGTLIAIDILLQSIRDNRKLDVFGTVYRLRRHRLNMVQRESQYAYIYNCIRQVLKNPYFLKTYKPPPIDPIYSKDKTKKDRSDSNTDLVDSFDTLKKNSLSTSIDSMQPLCQSSPQTTPKIQMNGLRYCKSTSAIDTRTNHNRIGRYNSEGYAICESARDSFSTTSKESTDENNDLKSSSSSLYENVEPLIRPSSSQTIAGSSYYLTNDSGEKDTSL</sequence>
<feature type="signal peptide" evidence="16">
    <location>
        <begin position="1"/>
        <end position="21"/>
    </location>
</feature>
<dbReference type="Pfam" id="PF00102">
    <property type="entry name" value="Y_phosphatase"/>
    <property type="match status" value="1"/>
</dbReference>
<dbReference type="OrthoDB" id="5854685at2759"/>
<evidence type="ECO:0000256" key="11">
    <source>
        <dbReference type="ARBA" id="ARBA00023136"/>
    </source>
</evidence>
<evidence type="ECO:0000256" key="3">
    <source>
        <dbReference type="ARBA" id="ARBA00013064"/>
    </source>
</evidence>
<dbReference type="InterPro" id="IPR000387">
    <property type="entry name" value="Tyr_Pase_dom"/>
</dbReference>
<comment type="similarity">
    <text evidence="13">Belongs to the protein-tyrosine phosphatase family. Non-receptor class 4 subfamily.</text>
</comment>
<proteinExistence type="inferred from homology"/>
<evidence type="ECO:0000313" key="21">
    <source>
        <dbReference type="Proteomes" id="UP000002358"/>
    </source>
</evidence>
<evidence type="ECO:0000256" key="9">
    <source>
        <dbReference type="ARBA" id="ARBA00022912"/>
    </source>
</evidence>
<dbReference type="SMART" id="SM00194">
    <property type="entry name" value="PTPc"/>
    <property type="match status" value="1"/>
</dbReference>
<dbReference type="PANTHER" id="PTHR46957">
    <property type="entry name" value="CYTOKINE RECEPTOR"/>
    <property type="match status" value="1"/>
</dbReference>
<dbReference type="InterPro" id="IPR016130">
    <property type="entry name" value="Tyr_Pase_AS"/>
</dbReference>
<feature type="domain" description="Tyrosine specific protein phosphatases" evidence="18">
    <location>
        <begin position="1035"/>
        <end position="1109"/>
    </location>
</feature>
<evidence type="ECO:0000256" key="6">
    <source>
        <dbReference type="ARBA" id="ARBA00022692"/>
    </source>
</evidence>
<feature type="chain" id="PRO_5029639546" description="protein-tyrosine-phosphatase" evidence="16">
    <location>
        <begin position="22"/>
        <end position="1282"/>
    </location>
</feature>
<accession>A0A7M7H986</accession>
<dbReference type="SMART" id="SM00060">
    <property type="entry name" value="FN3"/>
    <property type="match status" value="5"/>
</dbReference>
<evidence type="ECO:0000256" key="13">
    <source>
        <dbReference type="ARBA" id="ARBA00034734"/>
    </source>
</evidence>
<dbReference type="PROSITE" id="PS50056">
    <property type="entry name" value="TYR_PHOSPHATASE_2"/>
    <property type="match status" value="1"/>
</dbReference>
<dbReference type="InterPro" id="IPR050713">
    <property type="entry name" value="RTP_Phos/Ushers"/>
</dbReference>
<feature type="compositionally biased region" description="Polar residues" evidence="14">
    <location>
        <begin position="1258"/>
        <end position="1274"/>
    </location>
</feature>
<dbReference type="PROSITE" id="PS50055">
    <property type="entry name" value="TYR_PHOSPHATASE_PTP"/>
    <property type="match status" value="1"/>
</dbReference>
<feature type="domain" description="Fibronectin type-III" evidence="19">
    <location>
        <begin position="195"/>
        <end position="287"/>
    </location>
</feature>
<dbReference type="GeneID" id="100119280"/>
<keyword evidence="5" id="KW-0597">Phosphoprotein</keyword>
<evidence type="ECO:0000259" key="18">
    <source>
        <dbReference type="PROSITE" id="PS50056"/>
    </source>
</evidence>
<evidence type="ECO:0000256" key="12">
    <source>
        <dbReference type="ARBA" id="ARBA00023180"/>
    </source>
</evidence>
<keyword evidence="7 16" id="KW-0732">Signal</keyword>
<evidence type="ECO:0000259" key="19">
    <source>
        <dbReference type="PROSITE" id="PS50853"/>
    </source>
</evidence>
<dbReference type="PANTHER" id="PTHR46957:SF3">
    <property type="entry name" value="CYTOKINE RECEPTOR"/>
    <property type="match status" value="1"/>
</dbReference>
<keyword evidence="12" id="KW-0325">Glycoprotein</keyword>
<evidence type="ECO:0000256" key="5">
    <source>
        <dbReference type="ARBA" id="ARBA00022553"/>
    </source>
</evidence>
<keyword evidence="8" id="KW-0378">Hydrolase</keyword>
<keyword evidence="21" id="KW-1185">Reference proteome</keyword>
<dbReference type="EnsemblMetazoa" id="XM_008207014">
    <property type="protein sequence ID" value="XP_008205236"/>
    <property type="gene ID" value="LOC100119280"/>
</dbReference>
<feature type="region of interest" description="Disordered" evidence="14">
    <location>
        <begin position="1228"/>
        <end position="1282"/>
    </location>
</feature>
<dbReference type="PROSITE" id="PS50853">
    <property type="entry name" value="FN3"/>
    <property type="match status" value="3"/>
</dbReference>
<keyword evidence="9" id="KW-0904">Protein phosphatase</keyword>
<evidence type="ECO:0000313" key="20">
    <source>
        <dbReference type="EnsemblMetazoa" id="XP_008205236"/>
    </source>
</evidence>
<dbReference type="CDD" id="cd00047">
    <property type="entry name" value="PTPc"/>
    <property type="match status" value="1"/>
</dbReference>
<dbReference type="InterPro" id="IPR029021">
    <property type="entry name" value="Prot-tyrosine_phosphatase-like"/>
</dbReference>
<protein>
    <recommendedName>
        <fullName evidence="3">protein-tyrosine-phosphatase</fullName>
        <ecNumber evidence="3">3.1.3.48</ecNumber>
    </recommendedName>
</protein>
<evidence type="ECO:0000256" key="1">
    <source>
        <dbReference type="ARBA" id="ARBA00004167"/>
    </source>
</evidence>
<feature type="transmembrane region" description="Helical" evidence="15">
    <location>
        <begin position="793"/>
        <end position="816"/>
    </location>
</feature>
<dbReference type="Gene3D" id="2.60.40.10">
    <property type="entry name" value="Immunoglobulins"/>
    <property type="match status" value="3"/>
</dbReference>
<evidence type="ECO:0000256" key="7">
    <source>
        <dbReference type="ARBA" id="ARBA00022729"/>
    </source>
</evidence>
<evidence type="ECO:0000256" key="4">
    <source>
        <dbReference type="ARBA" id="ARBA00022490"/>
    </source>
</evidence>
<evidence type="ECO:0000256" key="8">
    <source>
        <dbReference type="ARBA" id="ARBA00022801"/>
    </source>
</evidence>
<feature type="domain" description="Fibronectin type-III" evidence="19">
    <location>
        <begin position="404"/>
        <end position="513"/>
    </location>
</feature>
<dbReference type="GO" id="GO:0004725">
    <property type="term" value="F:protein tyrosine phosphatase activity"/>
    <property type="evidence" value="ECO:0007669"/>
    <property type="project" value="UniProtKB-EC"/>
</dbReference>
<feature type="domain" description="Tyrosine-protein phosphatase" evidence="17">
    <location>
        <begin position="861"/>
        <end position="1118"/>
    </location>
</feature>
<dbReference type="Proteomes" id="UP000002358">
    <property type="component" value="Chromosome 3"/>
</dbReference>
<dbReference type="PROSITE" id="PS00383">
    <property type="entry name" value="TYR_PHOSPHATASE_1"/>
    <property type="match status" value="1"/>
</dbReference>
<dbReference type="GO" id="GO:0009653">
    <property type="term" value="P:anatomical structure morphogenesis"/>
    <property type="evidence" value="ECO:0007669"/>
    <property type="project" value="UniProtKB-ARBA"/>
</dbReference>
<evidence type="ECO:0000256" key="2">
    <source>
        <dbReference type="ARBA" id="ARBA00004496"/>
    </source>
</evidence>
<dbReference type="InterPro" id="IPR003595">
    <property type="entry name" value="Tyr_Pase_cat"/>
</dbReference>
<keyword evidence="6 15" id="KW-0812">Transmembrane</keyword>
<organism evidence="20 21">
    <name type="scientific">Nasonia vitripennis</name>
    <name type="common">Parasitic wasp</name>
    <dbReference type="NCBI Taxonomy" id="7425"/>
    <lineage>
        <taxon>Eukaryota</taxon>
        <taxon>Metazoa</taxon>
        <taxon>Ecdysozoa</taxon>
        <taxon>Arthropoda</taxon>
        <taxon>Hexapoda</taxon>
        <taxon>Insecta</taxon>
        <taxon>Pterygota</taxon>
        <taxon>Neoptera</taxon>
        <taxon>Endopterygota</taxon>
        <taxon>Hymenoptera</taxon>
        <taxon>Apocrita</taxon>
        <taxon>Proctotrupomorpha</taxon>
        <taxon>Chalcidoidea</taxon>
        <taxon>Pteromalidae</taxon>
        <taxon>Pteromalinae</taxon>
        <taxon>Nasonia</taxon>
    </lineage>
</organism>
<evidence type="ECO:0000256" key="16">
    <source>
        <dbReference type="SAM" id="SignalP"/>
    </source>
</evidence>
<dbReference type="PRINTS" id="PR00700">
    <property type="entry name" value="PRTYPHPHTASE"/>
</dbReference>
<evidence type="ECO:0000256" key="14">
    <source>
        <dbReference type="SAM" id="MobiDB-lite"/>
    </source>
</evidence>
<reference evidence="20" key="1">
    <citation type="submission" date="2021-01" db="UniProtKB">
        <authorList>
            <consortium name="EnsemblMetazoa"/>
        </authorList>
    </citation>
    <scope>IDENTIFICATION</scope>
</reference>
<comment type="subcellular location">
    <subcellularLocation>
        <location evidence="2">Cytoplasm</location>
    </subcellularLocation>
    <subcellularLocation>
        <location evidence="1">Membrane</location>
        <topology evidence="1">Single-pass membrane protein</topology>
    </subcellularLocation>
</comment>